<comment type="catalytic activity">
    <reaction evidence="6">
        <text>N(1)-methylpseudouridine(1191) in yeast 18S rRNA + S-adenosyl-L-methionine = N(1)-methyl-N(3)-[(3S)-3-amino-3-carboxypropyl]pseudouridine(1191) in yeast 18S rRNA + S-methyl-5'-thioadenosine + H(+)</text>
        <dbReference type="Rhea" id="RHEA:63300"/>
        <dbReference type="Rhea" id="RHEA-COMP:13852"/>
        <dbReference type="Rhea" id="RHEA-COMP:16309"/>
        <dbReference type="ChEBI" id="CHEBI:15378"/>
        <dbReference type="ChEBI" id="CHEBI:17509"/>
        <dbReference type="ChEBI" id="CHEBI:59789"/>
        <dbReference type="ChEBI" id="CHEBI:74890"/>
        <dbReference type="ChEBI" id="CHEBI:146234"/>
    </reaction>
</comment>
<proteinExistence type="inferred from homology"/>
<dbReference type="InterPro" id="IPR007209">
    <property type="entry name" value="RNaseL-inhib-like_metal-bd_dom"/>
</dbReference>
<evidence type="ECO:0000313" key="11">
    <source>
        <dbReference type="Proteomes" id="UP000008784"/>
    </source>
</evidence>
<keyword evidence="6" id="KW-0539">Nucleus</keyword>
<feature type="region of interest" description="Disordered" evidence="7">
    <location>
        <begin position="226"/>
        <end position="394"/>
    </location>
</feature>
<dbReference type="Pfam" id="PF04068">
    <property type="entry name" value="Fer4_RLI"/>
    <property type="match status" value="1"/>
</dbReference>
<accession>G1X6U0</accession>
<dbReference type="GO" id="GO:0005777">
    <property type="term" value="C:peroxisome"/>
    <property type="evidence" value="ECO:0007669"/>
    <property type="project" value="EnsemblFungi"/>
</dbReference>
<sequence length="394" mass="44270">MVRHSNKGKGGEKYSRPRQRRDNDEDGTSKKPAYKCAMWDFGHCDPKRCSGKKLEKAGLIRNLRIGQKFAGVVVTYVGPIPECCRLDTWLKDEDRPNGKIVVSPADAEIVNEFGAAVVEASWARISEIPFSRIGGKHERLLPYLVAANPVNYGRPWKLNCAEALAACFYITGHPDWAEDIMLPFSWGHAFIEINEDLLEKYAACEDAEGVKAAETEWLSQLEESYKNRKGDTEGADRDVWATGNQNRRYSLPPSESEEEDEEDAGAEGEDNRKINPPIAKQRNYDLPPSDDDEDDMEEIRQKILNSKPFANPTSEQKPSNNGQDRIPENSQEDSDKEDDSEKDSDEEGIYDAEPIAQPQDSNIGPARRKQRQGKKGFTASFSMAELAAPDRKRS</sequence>
<evidence type="ECO:0000259" key="9">
    <source>
        <dbReference type="Pfam" id="PF04068"/>
    </source>
</evidence>
<feature type="compositionally biased region" description="Acidic residues" evidence="7">
    <location>
        <begin position="255"/>
        <end position="268"/>
    </location>
</feature>
<dbReference type="AlphaFoldDB" id="G1X6U0"/>
<dbReference type="RefSeq" id="XP_011120202.1">
    <property type="nucleotide sequence ID" value="XM_011121900.1"/>
</dbReference>
<feature type="domain" description="16S/18S rRNA aminocarboxypropyltransferase Tsr3 C-terminal" evidence="8">
    <location>
        <begin position="96"/>
        <end position="218"/>
    </location>
</feature>
<dbReference type="GO" id="GO:0000455">
    <property type="term" value="P:enzyme-directed rRNA pseudouridine synthesis"/>
    <property type="evidence" value="ECO:0007669"/>
    <property type="project" value="UniProtKB-UniRule"/>
</dbReference>
<feature type="binding site" evidence="6">
    <location>
        <position position="118"/>
    </location>
    <ligand>
        <name>S-adenosyl-L-methionine</name>
        <dbReference type="ChEBI" id="CHEBI:59789"/>
    </ligand>
</feature>
<dbReference type="eggNOG" id="KOG3154">
    <property type="taxonomic scope" value="Eukaryota"/>
</dbReference>
<keyword evidence="11" id="KW-1185">Reference proteome</keyword>
<feature type="domain" description="RNase L inhibitor RLI-like possible metal-binding" evidence="9">
    <location>
        <begin position="36"/>
        <end position="68"/>
    </location>
</feature>
<dbReference type="FunCoup" id="G1X6U0">
    <property type="interactions" value="768"/>
</dbReference>
<dbReference type="Pfam" id="PF04034">
    <property type="entry name" value="Ribo_biogen_C"/>
    <property type="match status" value="1"/>
</dbReference>
<dbReference type="InterPro" id="IPR022968">
    <property type="entry name" value="Tsr3-like"/>
</dbReference>
<feature type="compositionally biased region" description="Acidic residues" evidence="7">
    <location>
        <begin position="288"/>
        <end position="297"/>
    </location>
</feature>
<dbReference type="HOGENOM" id="CLU_035060_0_2_1"/>
<keyword evidence="5 6" id="KW-0949">S-adenosyl-L-methionine</keyword>
<comment type="caution">
    <text evidence="10">The sequence shown here is derived from an EMBL/GenBank/DDBJ whole genome shotgun (WGS) entry which is preliminary data.</text>
</comment>
<dbReference type="EMBL" id="ADOT01000088">
    <property type="protein sequence ID" value="EGX51208.1"/>
    <property type="molecule type" value="Genomic_DNA"/>
</dbReference>
<feature type="region of interest" description="Disordered" evidence="7">
    <location>
        <begin position="1"/>
        <end position="29"/>
    </location>
</feature>
<dbReference type="InterPro" id="IPR007177">
    <property type="entry name" value="Tsr3_C"/>
</dbReference>
<evidence type="ECO:0000256" key="3">
    <source>
        <dbReference type="ARBA" id="ARBA00022552"/>
    </source>
</evidence>
<dbReference type="PANTHER" id="PTHR20426:SF0">
    <property type="entry name" value="18S RRNA AMINOCARBOXYPROPYLTRANSFERASE"/>
    <property type="match status" value="1"/>
</dbReference>
<dbReference type="GO" id="GO:0030490">
    <property type="term" value="P:maturation of SSU-rRNA"/>
    <property type="evidence" value="ECO:0007669"/>
    <property type="project" value="EnsemblFungi"/>
</dbReference>
<gene>
    <name evidence="6" type="primary">TSR3</name>
    <name evidence="10" type="ORF">AOL_s00054g584</name>
</gene>
<name>G1X6U0_ARTOA</name>
<feature type="compositionally biased region" description="Basic and acidic residues" evidence="7">
    <location>
        <begin position="9"/>
        <end position="29"/>
    </location>
</feature>
<keyword evidence="3 6" id="KW-0698">rRNA processing</keyword>
<dbReference type="Proteomes" id="UP000008784">
    <property type="component" value="Unassembled WGS sequence"/>
</dbReference>
<evidence type="ECO:0000256" key="4">
    <source>
        <dbReference type="ARBA" id="ARBA00022679"/>
    </source>
</evidence>
<feature type="binding site" evidence="6">
    <location>
        <position position="141"/>
    </location>
    <ligand>
        <name>S-adenosyl-L-methionine</name>
        <dbReference type="ChEBI" id="CHEBI:59789"/>
    </ligand>
</feature>
<dbReference type="GO" id="GO:1904047">
    <property type="term" value="F:S-adenosyl-L-methionine binding"/>
    <property type="evidence" value="ECO:0007669"/>
    <property type="project" value="UniProtKB-UniRule"/>
</dbReference>
<keyword evidence="2 6" id="KW-0690">Ribosome biogenesis</keyword>
<feature type="compositionally biased region" description="Acidic residues" evidence="7">
    <location>
        <begin position="330"/>
        <end position="350"/>
    </location>
</feature>
<dbReference type="HAMAP" id="MF_01116">
    <property type="entry name" value="TSR3"/>
    <property type="match status" value="1"/>
</dbReference>
<feature type="binding site" evidence="6">
    <location>
        <position position="50"/>
    </location>
    <ligand>
        <name>S-adenosyl-L-methionine</name>
        <dbReference type="ChEBI" id="CHEBI:59789"/>
    </ligand>
</feature>
<protein>
    <recommendedName>
        <fullName evidence="6">18S rRNA aminocarboxypropyltransferase</fullName>
        <ecNumber evidence="6">2.5.1.157</ecNumber>
    </recommendedName>
</protein>
<evidence type="ECO:0000313" key="10">
    <source>
        <dbReference type="EMBL" id="EGX51208.1"/>
    </source>
</evidence>
<keyword evidence="4 6" id="KW-0808">Transferase</keyword>
<comment type="function">
    <text evidence="6">Aminocarboxypropyltransferase that catalyzes the aminocarboxypropyl transfer on pseudouridine at position 1191 (Psi1191) in 18S rRNA. It constitutes the last step in biosynthesis of the hypermodified N1-methyl-N3-(3-amino-3-carboxypropyl) pseudouridine (m1acp3-Psi) conserved in eukaryotic 18S rRNA.</text>
</comment>
<evidence type="ECO:0000259" key="8">
    <source>
        <dbReference type="Pfam" id="PF04034"/>
    </source>
</evidence>
<evidence type="ECO:0000256" key="2">
    <source>
        <dbReference type="ARBA" id="ARBA00022517"/>
    </source>
</evidence>
<dbReference type="GeneID" id="22891142"/>
<feature type="binding site" evidence="6">
    <location>
        <position position="156"/>
    </location>
    <ligand>
        <name>S-adenosyl-L-methionine</name>
        <dbReference type="ChEBI" id="CHEBI:59789"/>
    </ligand>
</feature>
<feature type="compositionally biased region" description="Basic and acidic residues" evidence="7">
    <location>
        <begin position="226"/>
        <end position="239"/>
    </location>
</feature>
<comment type="catalytic activity">
    <reaction evidence="6">
        <text>an N(1)-methylpseudouridine in rRNA + S-adenosyl-L-methionine = N(1)-methyl-N(3)-[(3S)-3-amino-3-carboxypropyl]pseudouridine in rRNA + S-methyl-5'-thioadenosine + H(+)</text>
        <dbReference type="Rhea" id="RHEA:63296"/>
        <dbReference type="Rhea" id="RHEA-COMP:11634"/>
        <dbReference type="Rhea" id="RHEA-COMP:16310"/>
        <dbReference type="ChEBI" id="CHEBI:15378"/>
        <dbReference type="ChEBI" id="CHEBI:17509"/>
        <dbReference type="ChEBI" id="CHEBI:59789"/>
        <dbReference type="ChEBI" id="CHEBI:74890"/>
        <dbReference type="ChEBI" id="CHEBI:146234"/>
        <dbReference type="EC" id="2.5.1.157"/>
    </reaction>
</comment>
<evidence type="ECO:0000256" key="5">
    <source>
        <dbReference type="ARBA" id="ARBA00022691"/>
    </source>
</evidence>
<organism evidence="10 11">
    <name type="scientific">Arthrobotrys oligospora (strain ATCC 24927 / CBS 115.81 / DSM 1491)</name>
    <name type="common">Nematode-trapping fungus</name>
    <name type="synonym">Didymozoophaga oligospora</name>
    <dbReference type="NCBI Taxonomy" id="756982"/>
    <lineage>
        <taxon>Eukaryota</taxon>
        <taxon>Fungi</taxon>
        <taxon>Dikarya</taxon>
        <taxon>Ascomycota</taxon>
        <taxon>Pezizomycotina</taxon>
        <taxon>Orbiliomycetes</taxon>
        <taxon>Orbiliales</taxon>
        <taxon>Orbiliaceae</taxon>
        <taxon>Orbilia</taxon>
        <taxon>Orbilia oligospora</taxon>
    </lineage>
</organism>
<comment type="similarity">
    <text evidence="6">Belongs to the TDD superfamily. TSR3 family.</text>
</comment>
<dbReference type="STRING" id="756982.G1X6U0"/>
<reference evidence="10 11" key="1">
    <citation type="journal article" date="2011" name="PLoS Pathog.">
        <title>Genomic and proteomic analyses of the fungus Arthrobotrys oligospora provide insights into nematode-trap formation.</title>
        <authorList>
            <person name="Yang J."/>
            <person name="Wang L."/>
            <person name="Ji X."/>
            <person name="Feng Y."/>
            <person name="Li X."/>
            <person name="Zou C."/>
            <person name="Xu J."/>
            <person name="Ren Y."/>
            <person name="Mi Q."/>
            <person name="Wu J."/>
            <person name="Liu S."/>
            <person name="Liu Y."/>
            <person name="Huang X."/>
            <person name="Wang H."/>
            <person name="Niu X."/>
            <person name="Li J."/>
            <person name="Liang L."/>
            <person name="Luo Y."/>
            <person name="Ji K."/>
            <person name="Zhou W."/>
            <person name="Yu Z."/>
            <person name="Li G."/>
            <person name="Liu Y."/>
            <person name="Li L."/>
            <person name="Qiao M."/>
            <person name="Feng L."/>
            <person name="Zhang K.-Q."/>
        </authorList>
    </citation>
    <scope>NUCLEOTIDE SEQUENCE [LARGE SCALE GENOMIC DNA]</scope>
    <source>
        <strain evidence="11">ATCC 24927 / CBS 115.81 / DSM 1491</strain>
    </source>
</reference>
<dbReference type="OMA" id="CSWARTQ"/>
<feature type="compositionally biased region" description="Polar residues" evidence="7">
    <location>
        <begin position="311"/>
        <end position="323"/>
    </location>
</feature>
<dbReference type="EC" id="2.5.1.157" evidence="6"/>
<evidence type="ECO:0000256" key="7">
    <source>
        <dbReference type="SAM" id="MobiDB-lite"/>
    </source>
</evidence>
<comment type="subcellular location">
    <subcellularLocation>
        <location evidence="6">Cytoplasm</location>
    </subcellularLocation>
    <subcellularLocation>
        <location evidence="6">Nucleus</location>
    </subcellularLocation>
</comment>
<dbReference type="PANTHER" id="PTHR20426">
    <property type="entry name" value="RIBOSOME BIOGENESIS PROTEIN TSR3 HOMOLOG"/>
    <property type="match status" value="1"/>
</dbReference>
<evidence type="ECO:0000256" key="1">
    <source>
        <dbReference type="ARBA" id="ARBA00022490"/>
    </source>
</evidence>
<dbReference type="OrthoDB" id="10262062at2759"/>
<keyword evidence="1 6" id="KW-0963">Cytoplasm</keyword>
<dbReference type="GO" id="GO:0005634">
    <property type="term" value="C:nucleus"/>
    <property type="evidence" value="ECO:0007669"/>
    <property type="project" value="UniProtKB-SubCell"/>
</dbReference>
<dbReference type="GO" id="GO:0106388">
    <property type="term" value="F:rRNA small subunit aminocarboxypropyltransferase activity"/>
    <property type="evidence" value="ECO:0007669"/>
    <property type="project" value="UniProtKB-EC"/>
</dbReference>
<evidence type="ECO:0000256" key="6">
    <source>
        <dbReference type="HAMAP-Rule" id="MF_03146"/>
    </source>
</evidence>
<dbReference type="InParanoid" id="G1X6U0"/>